<feature type="domain" description="Core" evidence="3">
    <location>
        <begin position="33"/>
        <end position="134"/>
    </location>
</feature>
<dbReference type="InterPro" id="IPR000361">
    <property type="entry name" value="ATAP_core_dom"/>
</dbReference>
<protein>
    <submittedName>
        <fullName evidence="4">Iron-sulfur cluster assembly protein</fullName>
    </submittedName>
</protein>
<dbReference type="InterPro" id="IPR016092">
    <property type="entry name" value="ATAP"/>
</dbReference>
<dbReference type="GO" id="GO:0016226">
    <property type="term" value="P:iron-sulfur cluster assembly"/>
    <property type="evidence" value="ECO:0007669"/>
    <property type="project" value="InterPro"/>
</dbReference>
<dbReference type="AlphaFoldDB" id="A0A7W6W9D9"/>
<evidence type="ECO:0000313" key="5">
    <source>
        <dbReference type="Proteomes" id="UP000554286"/>
    </source>
</evidence>
<dbReference type="PANTHER" id="PTHR10072">
    <property type="entry name" value="IRON-SULFUR CLUSTER ASSEMBLY PROTEIN"/>
    <property type="match status" value="1"/>
</dbReference>
<dbReference type="InterPro" id="IPR035903">
    <property type="entry name" value="HesB-like_dom_sf"/>
</dbReference>
<proteinExistence type="inferred from homology"/>
<dbReference type="GO" id="GO:0051537">
    <property type="term" value="F:2 iron, 2 sulfur cluster binding"/>
    <property type="evidence" value="ECO:0007669"/>
    <property type="project" value="TreeGrafter"/>
</dbReference>
<dbReference type="InterPro" id="IPR050322">
    <property type="entry name" value="Fe-S_cluster_asmbl/transfer"/>
</dbReference>
<evidence type="ECO:0000259" key="3">
    <source>
        <dbReference type="Pfam" id="PF01521"/>
    </source>
</evidence>
<dbReference type="PANTHER" id="PTHR10072:SF41">
    <property type="entry name" value="IRON-SULFUR CLUSTER ASSEMBLY 1 HOMOLOG, MITOCHONDRIAL"/>
    <property type="match status" value="1"/>
</dbReference>
<keyword evidence="5" id="KW-1185">Reference proteome</keyword>
<dbReference type="FunFam" id="2.60.300.12:FF:000001">
    <property type="entry name" value="Iron-binding protein IscA"/>
    <property type="match status" value="1"/>
</dbReference>
<dbReference type="GO" id="GO:0005737">
    <property type="term" value="C:cytoplasm"/>
    <property type="evidence" value="ECO:0007669"/>
    <property type="project" value="TreeGrafter"/>
</dbReference>
<dbReference type="EMBL" id="JACIGK010000005">
    <property type="protein sequence ID" value="MBB4265352.1"/>
    <property type="molecule type" value="Genomic_DNA"/>
</dbReference>
<evidence type="ECO:0000256" key="1">
    <source>
        <dbReference type="ARBA" id="ARBA00006718"/>
    </source>
</evidence>
<sequence>MVDAQGTDTEIATGTEAAGTETVRPDDARPPPLTVTEAAAARVRALLDQAGRPVVGVRIGVKKSGCSGMRYQVDYVEEQRPFEDVVETKGVKVFIDPMAIMFLLGTEMDYEETRMHSGFVFRNPNETSRCGCGESFSV</sequence>
<dbReference type="PROSITE" id="PS01152">
    <property type="entry name" value="HESB"/>
    <property type="match status" value="1"/>
</dbReference>
<name>A0A7W6W9D9_9PROT</name>
<dbReference type="Pfam" id="PF01521">
    <property type="entry name" value="Fe-S_biosyn"/>
    <property type="match status" value="1"/>
</dbReference>
<dbReference type="Gene3D" id="2.60.300.12">
    <property type="entry name" value="HesB-like domain"/>
    <property type="match status" value="1"/>
</dbReference>
<evidence type="ECO:0000313" key="4">
    <source>
        <dbReference type="EMBL" id="MBB4265352.1"/>
    </source>
</evidence>
<organism evidence="4 5">
    <name type="scientific">Roseospira visakhapatnamensis</name>
    <dbReference type="NCBI Taxonomy" id="390880"/>
    <lineage>
        <taxon>Bacteria</taxon>
        <taxon>Pseudomonadati</taxon>
        <taxon>Pseudomonadota</taxon>
        <taxon>Alphaproteobacteria</taxon>
        <taxon>Rhodospirillales</taxon>
        <taxon>Rhodospirillaceae</taxon>
        <taxon>Roseospira</taxon>
    </lineage>
</organism>
<accession>A0A7W6W9D9</accession>
<comment type="caution">
    <text evidence="4">The sequence shown here is derived from an EMBL/GenBank/DDBJ whole genome shotgun (WGS) entry which is preliminary data.</text>
</comment>
<dbReference type="Proteomes" id="UP000554286">
    <property type="component" value="Unassembled WGS sequence"/>
</dbReference>
<gene>
    <name evidence="4" type="ORF">GGD89_000970</name>
</gene>
<feature type="region of interest" description="Disordered" evidence="2">
    <location>
        <begin position="1"/>
        <end position="30"/>
    </location>
</feature>
<dbReference type="RefSeq" id="WP_184042974.1">
    <property type="nucleotide sequence ID" value="NZ_JACIGK010000005.1"/>
</dbReference>
<dbReference type="SUPFAM" id="SSF89360">
    <property type="entry name" value="HesB-like domain"/>
    <property type="match status" value="1"/>
</dbReference>
<dbReference type="InterPro" id="IPR017870">
    <property type="entry name" value="FeS_cluster_insertion_CS"/>
</dbReference>
<reference evidence="4 5" key="1">
    <citation type="submission" date="2020-08" db="EMBL/GenBank/DDBJ databases">
        <title>Genome sequencing of Purple Non-Sulfur Bacteria from various extreme environments.</title>
        <authorList>
            <person name="Mayer M."/>
        </authorList>
    </citation>
    <scope>NUCLEOTIDE SEQUENCE [LARGE SCALE GENOMIC DNA]</scope>
    <source>
        <strain evidence="4 5">JA131</strain>
    </source>
</reference>
<feature type="compositionally biased region" description="Low complexity" evidence="2">
    <location>
        <begin position="1"/>
        <end position="22"/>
    </location>
</feature>
<evidence type="ECO:0000256" key="2">
    <source>
        <dbReference type="SAM" id="MobiDB-lite"/>
    </source>
</evidence>
<comment type="similarity">
    <text evidence="1">Belongs to the HesB/IscA family.</text>
</comment>
<dbReference type="NCBIfam" id="TIGR00049">
    <property type="entry name" value="iron-sulfur cluster assembly accessory protein"/>
    <property type="match status" value="1"/>
</dbReference>